<accession>A0A0C3DE93</accession>
<feature type="compositionally biased region" description="Polar residues" evidence="1">
    <location>
        <begin position="53"/>
        <end position="79"/>
    </location>
</feature>
<dbReference type="AlphaFoldDB" id="A0A0C3DE93"/>
<dbReference type="HOGENOM" id="CLU_1816939_0_0_1"/>
<dbReference type="EMBL" id="KN822149">
    <property type="protein sequence ID" value="KIM54694.1"/>
    <property type="molecule type" value="Genomic_DNA"/>
</dbReference>
<dbReference type="Proteomes" id="UP000053989">
    <property type="component" value="Unassembled WGS sequence"/>
</dbReference>
<name>A0A0C3DE93_9AGAM</name>
<dbReference type="InParanoid" id="A0A0C3DE93"/>
<dbReference type="OrthoDB" id="2641892at2759"/>
<keyword evidence="3" id="KW-1185">Reference proteome</keyword>
<sequence length="142" mass="15738">MCCGNNMHSLIDALYGELLDPTHDQPLPNDYFLDCTILSANISKPTLPLTALASTGQSSQNPSSPNKVPNCQNLQSPSQHIPAHPSPIKVWRNSLAFLKFWSDQILTVYDSPQQSTPDWTKLILVHSRLGQIDTCSLQTRPN</sequence>
<feature type="region of interest" description="Disordered" evidence="1">
    <location>
        <begin position="53"/>
        <end position="82"/>
    </location>
</feature>
<reference evidence="2 3" key="1">
    <citation type="submission" date="2014-04" db="EMBL/GenBank/DDBJ databases">
        <authorList>
            <consortium name="DOE Joint Genome Institute"/>
            <person name="Kuo A."/>
            <person name="Kohler A."/>
            <person name="Nagy L.G."/>
            <person name="Floudas D."/>
            <person name="Copeland A."/>
            <person name="Barry K.W."/>
            <person name="Cichocki N."/>
            <person name="Veneault-Fourrey C."/>
            <person name="LaButti K."/>
            <person name="Lindquist E.A."/>
            <person name="Lipzen A."/>
            <person name="Lundell T."/>
            <person name="Morin E."/>
            <person name="Murat C."/>
            <person name="Sun H."/>
            <person name="Tunlid A."/>
            <person name="Henrissat B."/>
            <person name="Grigoriev I.V."/>
            <person name="Hibbett D.S."/>
            <person name="Martin F."/>
            <person name="Nordberg H.P."/>
            <person name="Cantor M.N."/>
            <person name="Hua S.X."/>
        </authorList>
    </citation>
    <scope>NUCLEOTIDE SEQUENCE [LARGE SCALE GENOMIC DNA]</scope>
    <source>
        <strain evidence="2 3">Foug A</strain>
    </source>
</reference>
<gene>
    <name evidence="2" type="ORF">SCLCIDRAFT_136312</name>
</gene>
<reference evidence="3" key="2">
    <citation type="submission" date="2015-01" db="EMBL/GenBank/DDBJ databases">
        <title>Evolutionary Origins and Diversification of the Mycorrhizal Mutualists.</title>
        <authorList>
            <consortium name="DOE Joint Genome Institute"/>
            <consortium name="Mycorrhizal Genomics Consortium"/>
            <person name="Kohler A."/>
            <person name="Kuo A."/>
            <person name="Nagy L.G."/>
            <person name="Floudas D."/>
            <person name="Copeland A."/>
            <person name="Barry K.W."/>
            <person name="Cichocki N."/>
            <person name="Veneault-Fourrey C."/>
            <person name="LaButti K."/>
            <person name="Lindquist E.A."/>
            <person name="Lipzen A."/>
            <person name="Lundell T."/>
            <person name="Morin E."/>
            <person name="Murat C."/>
            <person name="Riley R."/>
            <person name="Ohm R."/>
            <person name="Sun H."/>
            <person name="Tunlid A."/>
            <person name="Henrissat B."/>
            <person name="Grigoriev I.V."/>
            <person name="Hibbett D.S."/>
            <person name="Martin F."/>
        </authorList>
    </citation>
    <scope>NUCLEOTIDE SEQUENCE [LARGE SCALE GENOMIC DNA]</scope>
    <source>
        <strain evidence="3">Foug A</strain>
    </source>
</reference>
<evidence type="ECO:0000313" key="3">
    <source>
        <dbReference type="Proteomes" id="UP000053989"/>
    </source>
</evidence>
<evidence type="ECO:0000313" key="2">
    <source>
        <dbReference type="EMBL" id="KIM54694.1"/>
    </source>
</evidence>
<organism evidence="2 3">
    <name type="scientific">Scleroderma citrinum Foug A</name>
    <dbReference type="NCBI Taxonomy" id="1036808"/>
    <lineage>
        <taxon>Eukaryota</taxon>
        <taxon>Fungi</taxon>
        <taxon>Dikarya</taxon>
        <taxon>Basidiomycota</taxon>
        <taxon>Agaricomycotina</taxon>
        <taxon>Agaricomycetes</taxon>
        <taxon>Agaricomycetidae</taxon>
        <taxon>Boletales</taxon>
        <taxon>Sclerodermatineae</taxon>
        <taxon>Sclerodermataceae</taxon>
        <taxon>Scleroderma</taxon>
    </lineage>
</organism>
<protein>
    <submittedName>
        <fullName evidence="2">Uncharacterized protein</fullName>
    </submittedName>
</protein>
<proteinExistence type="predicted"/>
<evidence type="ECO:0000256" key="1">
    <source>
        <dbReference type="SAM" id="MobiDB-lite"/>
    </source>
</evidence>